<dbReference type="CDD" id="cd06170">
    <property type="entry name" value="LuxR_C_like"/>
    <property type="match status" value="1"/>
</dbReference>
<keyword evidence="5" id="KW-1185">Reference proteome</keyword>
<dbReference type="InterPro" id="IPR041664">
    <property type="entry name" value="AAA_16"/>
</dbReference>
<dbReference type="AlphaFoldDB" id="A0A917X152"/>
<gene>
    <name evidence="4" type="ORF">GCM10007977_058240</name>
</gene>
<evidence type="ECO:0000259" key="3">
    <source>
        <dbReference type="PROSITE" id="PS50043"/>
    </source>
</evidence>
<dbReference type="Gene3D" id="3.40.50.300">
    <property type="entry name" value="P-loop containing nucleotide triphosphate hydrolases"/>
    <property type="match status" value="1"/>
</dbReference>
<accession>A0A917X152</accession>
<dbReference type="Gene3D" id="1.25.40.10">
    <property type="entry name" value="Tetratricopeptide repeat domain"/>
    <property type="match status" value="1"/>
</dbReference>
<comment type="caution">
    <text evidence="4">The sequence shown here is derived from an EMBL/GenBank/DDBJ whole genome shotgun (WGS) entry which is preliminary data.</text>
</comment>
<dbReference type="Proteomes" id="UP000642070">
    <property type="component" value="Unassembled WGS sequence"/>
</dbReference>
<dbReference type="InterPro" id="IPR011990">
    <property type="entry name" value="TPR-like_helical_dom_sf"/>
</dbReference>
<name>A0A917X152_9ACTN</name>
<dbReference type="InterPro" id="IPR000792">
    <property type="entry name" value="Tscrpt_reg_LuxR_C"/>
</dbReference>
<organism evidence="4 5">
    <name type="scientific">Dactylosporangium sucinum</name>
    <dbReference type="NCBI Taxonomy" id="1424081"/>
    <lineage>
        <taxon>Bacteria</taxon>
        <taxon>Bacillati</taxon>
        <taxon>Actinomycetota</taxon>
        <taxon>Actinomycetes</taxon>
        <taxon>Micromonosporales</taxon>
        <taxon>Micromonosporaceae</taxon>
        <taxon>Dactylosporangium</taxon>
    </lineage>
</organism>
<keyword evidence="1" id="KW-0547">Nucleotide-binding</keyword>
<evidence type="ECO:0000313" key="5">
    <source>
        <dbReference type="Proteomes" id="UP000642070"/>
    </source>
</evidence>
<dbReference type="Pfam" id="PF00196">
    <property type="entry name" value="GerE"/>
    <property type="match status" value="1"/>
</dbReference>
<dbReference type="PANTHER" id="PTHR16305:SF35">
    <property type="entry name" value="TRANSCRIPTIONAL ACTIVATOR DOMAIN"/>
    <property type="match status" value="1"/>
</dbReference>
<feature type="domain" description="HTH luxR-type" evidence="3">
    <location>
        <begin position="841"/>
        <end position="905"/>
    </location>
</feature>
<dbReference type="SUPFAM" id="SSF48452">
    <property type="entry name" value="TPR-like"/>
    <property type="match status" value="1"/>
</dbReference>
<dbReference type="PROSITE" id="PS50043">
    <property type="entry name" value="HTH_LUXR_2"/>
    <property type="match status" value="1"/>
</dbReference>
<evidence type="ECO:0000256" key="2">
    <source>
        <dbReference type="ARBA" id="ARBA00022840"/>
    </source>
</evidence>
<proteinExistence type="predicted"/>
<reference evidence="4" key="1">
    <citation type="journal article" date="2014" name="Int. J. Syst. Evol. Microbiol.">
        <title>Complete genome sequence of Corynebacterium casei LMG S-19264T (=DSM 44701T), isolated from a smear-ripened cheese.</title>
        <authorList>
            <consortium name="US DOE Joint Genome Institute (JGI-PGF)"/>
            <person name="Walter F."/>
            <person name="Albersmeier A."/>
            <person name="Kalinowski J."/>
            <person name="Ruckert C."/>
        </authorList>
    </citation>
    <scope>NUCLEOTIDE SEQUENCE</scope>
    <source>
        <strain evidence="4">JCM 19831</strain>
    </source>
</reference>
<dbReference type="Pfam" id="PF13191">
    <property type="entry name" value="AAA_16"/>
    <property type="match status" value="1"/>
</dbReference>
<protein>
    <submittedName>
        <fullName evidence="4">Transcriptional regulator</fullName>
    </submittedName>
</protein>
<dbReference type="GO" id="GO:0006355">
    <property type="term" value="P:regulation of DNA-templated transcription"/>
    <property type="evidence" value="ECO:0007669"/>
    <property type="project" value="InterPro"/>
</dbReference>
<dbReference type="SUPFAM" id="SSF52540">
    <property type="entry name" value="P-loop containing nucleoside triphosphate hydrolases"/>
    <property type="match status" value="1"/>
</dbReference>
<dbReference type="Gene3D" id="1.10.10.10">
    <property type="entry name" value="Winged helix-like DNA-binding domain superfamily/Winged helix DNA-binding domain"/>
    <property type="match status" value="1"/>
</dbReference>
<dbReference type="GO" id="GO:0003677">
    <property type="term" value="F:DNA binding"/>
    <property type="evidence" value="ECO:0007669"/>
    <property type="project" value="InterPro"/>
</dbReference>
<sequence length="905" mass="96102">MSTGSAAPIGRADLLAHARERLAGGGSVVVCGPAGIGKSTILDALAAGETEALVLRAAAAEAEADLPYLALVDLFDGAPDAAEHLPPHLRAALDGALLRSALPATPHDQLAVRLAVLELFRGLAANRPVLLVLDDVQWIDEPSAGVLRFVARRLGDVPVRVLAAERLPDGGAPTRLDLCPPPSITLPVPPLPQSDIADLLRARYGPEAGRAHVQRIYDASAGNPLYAVELGRTLGNAPYPATDPLLVPERLRELLAARLATLPAEDWPVLLTVAAAARPSLALLERCGLAEANLEAAVAAGVLQVEPDGAIRFSHPLLREMVYADATVAARRETHERLAETVSDPVDRARHLAAARPEPDEALAECLADAASAARLRGAPAMAADLAALAAERTPRDTPGVAAVRRLSAAQYAYAAGSPVDARRHAAAALRDAADRRTRVGARLLLVEMSGEDHSNSGPLLDAAFVEAVETPDLLAHVRLYKAVKAYYDGDGEAALAELKRAEEAAELCGDMERLVEVLSWRGNILLGTEGDEYLERAGKLARGLSLTPATVAARQVAAMSRLFKGETAEAVRRIEALRIAVERAGTVRDLATVLVSVAGIYWRAGRCADALAAGRDCVRLYVDVETTPGPGYLVAALAESGGGTATAAAGFAERGLVACLAAGDEDWIKLAYATSGLVHVLRGDPVAAAEAMREAYALDQRLGRLDPGILPWHADFIEALVGAGARAEAAEVLDEVEKHARHLDRRVVFLGLARARAVLTAATGEAREGAETLHRAIEEWQDHPYPLEVARAYYTLGGLERRAHRRGAARAALSEAVRRYALAEAHPWREVASADLARLDGGRGAGLSETERRIVELVRGGATNREIARALFLSIKAVEANLTRLYRRLNVRNRSQLARFLDPE</sequence>
<dbReference type="EMBL" id="BMPI01000031">
    <property type="protein sequence ID" value="GGM48978.1"/>
    <property type="molecule type" value="Genomic_DNA"/>
</dbReference>
<keyword evidence="2" id="KW-0067">ATP-binding</keyword>
<dbReference type="InterPro" id="IPR027417">
    <property type="entry name" value="P-loop_NTPase"/>
</dbReference>
<dbReference type="PANTHER" id="PTHR16305">
    <property type="entry name" value="TESTICULAR SOLUBLE ADENYLYL CYCLASE"/>
    <property type="match status" value="1"/>
</dbReference>
<dbReference type="GO" id="GO:0005737">
    <property type="term" value="C:cytoplasm"/>
    <property type="evidence" value="ECO:0007669"/>
    <property type="project" value="TreeGrafter"/>
</dbReference>
<evidence type="ECO:0000256" key="1">
    <source>
        <dbReference type="ARBA" id="ARBA00022741"/>
    </source>
</evidence>
<dbReference type="InterPro" id="IPR036388">
    <property type="entry name" value="WH-like_DNA-bd_sf"/>
</dbReference>
<dbReference type="GO" id="GO:0005524">
    <property type="term" value="F:ATP binding"/>
    <property type="evidence" value="ECO:0007669"/>
    <property type="project" value="UniProtKB-KW"/>
</dbReference>
<dbReference type="InterPro" id="IPR016032">
    <property type="entry name" value="Sig_transdc_resp-reg_C-effctor"/>
</dbReference>
<dbReference type="SMART" id="SM00421">
    <property type="entry name" value="HTH_LUXR"/>
    <property type="match status" value="1"/>
</dbReference>
<dbReference type="SUPFAM" id="SSF46894">
    <property type="entry name" value="C-terminal effector domain of the bipartite response regulators"/>
    <property type="match status" value="1"/>
</dbReference>
<reference evidence="4" key="2">
    <citation type="submission" date="2020-09" db="EMBL/GenBank/DDBJ databases">
        <authorList>
            <person name="Sun Q."/>
            <person name="Ohkuma M."/>
        </authorList>
    </citation>
    <scope>NUCLEOTIDE SEQUENCE</scope>
    <source>
        <strain evidence="4">JCM 19831</strain>
    </source>
</reference>
<evidence type="ECO:0000313" key="4">
    <source>
        <dbReference type="EMBL" id="GGM48978.1"/>
    </source>
</evidence>
<dbReference type="GO" id="GO:0004016">
    <property type="term" value="F:adenylate cyclase activity"/>
    <property type="evidence" value="ECO:0007669"/>
    <property type="project" value="TreeGrafter"/>
</dbReference>